<dbReference type="Pfam" id="PF19051">
    <property type="entry name" value="GFO_IDH_MocA_C2"/>
    <property type="match status" value="1"/>
</dbReference>
<dbReference type="InterPro" id="IPR043906">
    <property type="entry name" value="Gfo/Idh/MocA_OxRdtase_bact_C"/>
</dbReference>
<protein>
    <submittedName>
        <fullName evidence="3">Gfo/Idh/MocA family oxidoreductase</fullName>
    </submittedName>
</protein>
<dbReference type="RefSeq" id="WP_346582010.1">
    <property type="nucleotide sequence ID" value="NZ_JBDJNQ010000009.1"/>
</dbReference>
<dbReference type="InterPro" id="IPR006311">
    <property type="entry name" value="TAT_signal"/>
</dbReference>
<feature type="domain" description="Gfo/Idh/MocA-like oxidoreductase bacterial type C-terminal" evidence="2">
    <location>
        <begin position="202"/>
        <end position="429"/>
    </location>
</feature>
<dbReference type="Pfam" id="PF01408">
    <property type="entry name" value="GFO_IDH_MocA"/>
    <property type="match status" value="1"/>
</dbReference>
<dbReference type="InterPro" id="IPR050463">
    <property type="entry name" value="Gfo/Idh/MocA_oxidrdct_glycsds"/>
</dbReference>
<accession>A0ABV0BWT6</accession>
<dbReference type="InterPro" id="IPR036291">
    <property type="entry name" value="NAD(P)-bd_dom_sf"/>
</dbReference>
<evidence type="ECO:0000313" key="3">
    <source>
        <dbReference type="EMBL" id="MEN5379251.1"/>
    </source>
</evidence>
<feature type="domain" description="Gfo/Idh/MocA-like oxidoreductase N-terminal" evidence="1">
    <location>
        <begin position="39"/>
        <end position="161"/>
    </location>
</feature>
<name>A0ABV0BWT6_9SPHI</name>
<dbReference type="Gene3D" id="3.30.360.10">
    <property type="entry name" value="Dihydrodipicolinate Reductase, domain 2"/>
    <property type="match status" value="1"/>
</dbReference>
<dbReference type="SUPFAM" id="SSF55347">
    <property type="entry name" value="Glyceraldehyde-3-phosphate dehydrogenase-like, C-terminal domain"/>
    <property type="match status" value="1"/>
</dbReference>
<reference evidence="3 4" key="1">
    <citation type="submission" date="2024-04" db="EMBL/GenBank/DDBJ databases">
        <title>WGS of bacteria from Torrens River.</title>
        <authorList>
            <person name="Wyrsch E.R."/>
            <person name="Drigo B."/>
        </authorList>
    </citation>
    <scope>NUCLEOTIDE SEQUENCE [LARGE SCALE GENOMIC DNA]</scope>
    <source>
        <strain evidence="3 4">TWI391</strain>
    </source>
</reference>
<dbReference type="InterPro" id="IPR000683">
    <property type="entry name" value="Gfo/Idh/MocA-like_OxRdtase_N"/>
</dbReference>
<sequence length="434" mass="48102">MTNTSRRKFIKNSTAVVTIAGLTSMFPKLYASVGTTQKIRVGAIGINGMGWSDLNAILKHPDVVCTALCDVDNNVLQKRIKELEGRGISVKGFNNYRDLLKSKDVDVVVIGTPDHWHCLQMIEACQAGKDVYVEKPLGNSIAECRAMVDAVKKSKSIVQVGQWQRSQQHFRDAVAFVHSGKLGKIRLVKAWAYQGWMKSIPVKPDGPVPAGVNYDLWLGPAKKHPFNPNRFHFDFRWYWDYAGGLMTDWGVHMLDYALLGMKATKPISIMASGGKFAYPQDAAETPDTLTTVYEFEGFNVQWEHATGIDGGPYGKDHGVAFIGNNGTLVLNRSGWEVIPEKGRMDGIAFQRSVDDGLNLHAVNFIEAVKSRDSSTLNCPVEDGAAIAIFSQMGNIAYRTGKKIYWNQETWSFGTEDADKLISASYHNGYKLPTI</sequence>
<dbReference type="SUPFAM" id="SSF51735">
    <property type="entry name" value="NAD(P)-binding Rossmann-fold domains"/>
    <property type="match status" value="1"/>
</dbReference>
<evidence type="ECO:0000259" key="1">
    <source>
        <dbReference type="Pfam" id="PF01408"/>
    </source>
</evidence>
<keyword evidence="4" id="KW-1185">Reference proteome</keyword>
<gene>
    <name evidence="3" type="ORF">ABE541_18445</name>
</gene>
<dbReference type="Proteomes" id="UP001409291">
    <property type="component" value="Unassembled WGS sequence"/>
</dbReference>
<proteinExistence type="predicted"/>
<dbReference type="EMBL" id="JBDJNQ010000009">
    <property type="protein sequence ID" value="MEN5379251.1"/>
    <property type="molecule type" value="Genomic_DNA"/>
</dbReference>
<organism evidence="3 4">
    <name type="scientific">Sphingobacterium kitahiroshimense</name>
    <dbReference type="NCBI Taxonomy" id="470446"/>
    <lineage>
        <taxon>Bacteria</taxon>
        <taxon>Pseudomonadati</taxon>
        <taxon>Bacteroidota</taxon>
        <taxon>Sphingobacteriia</taxon>
        <taxon>Sphingobacteriales</taxon>
        <taxon>Sphingobacteriaceae</taxon>
        <taxon>Sphingobacterium</taxon>
    </lineage>
</organism>
<dbReference type="PANTHER" id="PTHR43818:SF5">
    <property type="entry name" value="OXIDOREDUCTASE FAMILY PROTEIN"/>
    <property type="match status" value="1"/>
</dbReference>
<dbReference type="PROSITE" id="PS51318">
    <property type="entry name" value="TAT"/>
    <property type="match status" value="1"/>
</dbReference>
<evidence type="ECO:0000259" key="2">
    <source>
        <dbReference type="Pfam" id="PF19051"/>
    </source>
</evidence>
<comment type="caution">
    <text evidence="3">The sequence shown here is derived from an EMBL/GenBank/DDBJ whole genome shotgun (WGS) entry which is preliminary data.</text>
</comment>
<dbReference type="PANTHER" id="PTHR43818">
    <property type="entry name" value="BCDNA.GH03377"/>
    <property type="match status" value="1"/>
</dbReference>
<evidence type="ECO:0000313" key="4">
    <source>
        <dbReference type="Proteomes" id="UP001409291"/>
    </source>
</evidence>
<dbReference type="Gene3D" id="3.40.50.720">
    <property type="entry name" value="NAD(P)-binding Rossmann-like Domain"/>
    <property type="match status" value="1"/>
</dbReference>